<accession>A0A7C8KAH6</accession>
<gene>
    <name evidence="1" type="ORF">EYR41_009041</name>
</gene>
<dbReference type="CDD" id="cd18186">
    <property type="entry name" value="BTB_POZ_ZBTB_KLHL-like"/>
    <property type="match status" value="1"/>
</dbReference>
<dbReference type="SUPFAM" id="SSF54695">
    <property type="entry name" value="POZ domain"/>
    <property type="match status" value="1"/>
</dbReference>
<name>A0A7C8KAH6_ORBOL</name>
<comment type="caution">
    <text evidence="1">The sequence shown here is derived from an EMBL/GenBank/DDBJ whole genome shotgun (WGS) entry which is preliminary data.</text>
</comment>
<dbReference type="InterPro" id="IPR000210">
    <property type="entry name" value="BTB/POZ_dom"/>
</dbReference>
<evidence type="ECO:0000313" key="1">
    <source>
        <dbReference type="EMBL" id="TGJ65036.1"/>
    </source>
</evidence>
<sequence>MSSDTKEGKSTLARLLTRALFTDIKVFAGPERQEFNLHRGILSVNSEFFNIACQPSRFKEGNSGEIELPEIKAEVLSLVVIWLYDGGFTFPDDYPEIVIEVYRAAEFLLIPGLQTAVVQAILTYSKLGLPGKTEEKRYQFFGFFVAFCPVCRSSDLPLLIECASEVSSSYYFCPTILLEKFEDKSAGMFAATIVGVKHAGAGGCASCRETCLVSRPGSPEVTTVKRRGKLRILSTYD</sequence>
<dbReference type="Gene3D" id="3.30.710.10">
    <property type="entry name" value="Potassium Channel Kv1.1, Chain A"/>
    <property type="match status" value="1"/>
</dbReference>
<dbReference type="AlphaFoldDB" id="A0A7C8KAH6"/>
<reference evidence="1 2" key="1">
    <citation type="submission" date="2019-03" db="EMBL/GenBank/DDBJ databases">
        <title>Nematode-trapping fungi genome.</title>
        <authorList>
            <person name="Vidal-Diez De Ulzurrun G."/>
        </authorList>
    </citation>
    <scope>NUCLEOTIDE SEQUENCE [LARGE SCALE GENOMIC DNA]</scope>
    <source>
        <strain evidence="1 2">TWF154</strain>
    </source>
</reference>
<dbReference type="SMART" id="SM00225">
    <property type="entry name" value="BTB"/>
    <property type="match status" value="1"/>
</dbReference>
<dbReference type="PROSITE" id="PS50097">
    <property type="entry name" value="BTB"/>
    <property type="match status" value="1"/>
</dbReference>
<dbReference type="Pfam" id="PF00651">
    <property type="entry name" value="BTB"/>
    <property type="match status" value="1"/>
</dbReference>
<dbReference type="PANTHER" id="PTHR47843">
    <property type="entry name" value="BTB DOMAIN-CONTAINING PROTEIN-RELATED"/>
    <property type="match status" value="1"/>
</dbReference>
<protein>
    <submittedName>
        <fullName evidence="1">Uncharacterized protein</fullName>
    </submittedName>
</protein>
<proteinExistence type="predicted"/>
<dbReference type="PANTHER" id="PTHR47843:SF2">
    <property type="entry name" value="BTB DOMAIN-CONTAINING PROTEIN"/>
    <property type="match status" value="1"/>
</dbReference>
<organism evidence="1 2">
    <name type="scientific">Orbilia oligospora</name>
    <name type="common">Nematode-trapping fungus</name>
    <name type="synonym">Arthrobotrys oligospora</name>
    <dbReference type="NCBI Taxonomy" id="2813651"/>
    <lineage>
        <taxon>Eukaryota</taxon>
        <taxon>Fungi</taxon>
        <taxon>Dikarya</taxon>
        <taxon>Ascomycota</taxon>
        <taxon>Pezizomycotina</taxon>
        <taxon>Orbiliomycetes</taxon>
        <taxon>Orbiliales</taxon>
        <taxon>Orbiliaceae</taxon>
        <taxon>Orbilia</taxon>
    </lineage>
</organism>
<dbReference type="InterPro" id="IPR011333">
    <property type="entry name" value="SKP1/BTB/POZ_sf"/>
</dbReference>
<evidence type="ECO:0000313" key="2">
    <source>
        <dbReference type="Proteomes" id="UP000297595"/>
    </source>
</evidence>
<dbReference type="Proteomes" id="UP000297595">
    <property type="component" value="Unassembled WGS sequence"/>
</dbReference>
<dbReference type="EMBL" id="SOZJ01000006">
    <property type="protein sequence ID" value="TGJ65036.1"/>
    <property type="molecule type" value="Genomic_DNA"/>
</dbReference>